<dbReference type="Pfam" id="PF04307">
    <property type="entry name" value="YdjM"/>
    <property type="match status" value="1"/>
</dbReference>
<evidence type="ECO:0000313" key="2">
    <source>
        <dbReference type="EMBL" id="SKB33017.1"/>
    </source>
</evidence>
<feature type="transmembrane region" description="Helical" evidence="1">
    <location>
        <begin position="168"/>
        <end position="187"/>
    </location>
</feature>
<feature type="transmembrane region" description="Helical" evidence="1">
    <location>
        <begin position="98"/>
        <end position="116"/>
    </location>
</feature>
<organism evidence="2 3">
    <name type="scientific">Sphingopyxis flava</name>
    <dbReference type="NCBI Taxonomy" id="1507287"/>
    <lineage>
        <taxon>Bacteria</taxon>
        <taxon>Pseudomonadati</taxon>
        <taxon>Pseudomonadota</taxon>
        <taxon>Alphaproteobacteria</taxon>
        <taxon>Sphingomonadales</taxon>
        <taxon>Sphingomonadaceae</taxon>
        <taxon>Sphingopyxis</taxon>
    </lineage>
</organism>
<reference evidence="3" key="1">
    <citation type="submission" date="2017-02" db="EMBL/GenBank/DDBJ databases">
        <authorList>
            <person name="Varghese N."/>
            <person name="Submissions S."/>
        </authorList>
    </citation>
    <scope>NUCLEOTIDE SEQUENCE [LARGE SCALE GENOMIC DNA]</scope>
    <source>
        <strain evidence="3">R11H</strain>
    </source>
</reference>
<feature type="transmembrane region" description="Helical" evidence="1">
    <location>
        <begin position="136"/>
        <end position="156"/>
    </location>
</feature>
<sequence>MDNLTHSLVGAVLGQMGLKRKTALAMPTLILAANLPDIDAGWALYGIESLAMRRGLTHGPIALLVLPILLCAVMIAFDRWQQMRGKRPPTHPPLCVGWLLALAYLGCLSHPAFDWLNNYGIRLLEPFSHRWFYGDMIFIIDPWMWIALGSSVWLSLRHERAGTARWTRPAWIGFAAVCAYILANGLITEQAEAQVRTLLREQGVDDALVVASPVPLAFWRRDIFWRDGVRYGSGTYALGRGGAAGPGAPTGMDDARLRLCAQASPAARAFLFWARMPVATREGDAFVVRDQRFMQSFAKDRFMVRVEAPKPAGSDEQAACGGMTSRERQLSGCGICGTETQ</sequence>
<accession>A0A1T5AE42</accession>
<gene>
    <name evidence="2" type="ORF">SAMN06295937_1003129</name>
</gene>
<dbReference type="InterPro" id="IPR053170">
    <property type="entry name" value="Transcription_regulator"/>
</dbReference>
<dbReference type="PANTHER" id="PTHR40031">
    <property type="entry name" value="HYPOTHETICAL MEMBRANE SPANNING PROTEIN"/>
    <property type="match status" value="1"/>
</dbReference>
<feature type="transmembrane region" description="Helical" evidence="1">
    <location>
        <begin position="56"/>
        <end position="77"/>
    </location>
</feature>
<protein>
    <submittedName>
        <fullName evidence="2">Inner membrane protein</fullName>
    </submittedName>
</protein>
<dbReference type="OrthoDB" id="110250at2"/>
<name>A0A1T5AE42_9SPHN</name>
<dbReference type="Proteomes" id="UP000190044">
    <property type="component" value="Unassembled WGS sequence"/>
</dbReference>
<keyword evidence="3" id="KW-1185">Reference proteome</keyword>
<evidence type="ECO:0000313" key="3">
    <source>
        <dbReference type="Proteomes" id="UP000190044"/>
    </source>
</evidence>
<keyword evidence="1" id="KW-0472">Membrane</keyword>
<keyword evidence="1" id="KW-0812">Transmembrane</keyword>
<keyword evidence="1" id="KW-1133">Transmembrane helix</keyword>
<dbReference type="RefSeq" id="WP_079637314.1">
    <property type="nucleotide sequence ID" value="NZ_FUYP01000003.1"/>
</dbReference>
<dbReference type="AlphaFoldDB" id="A0A1T5AE42"/>
<dbReference type="EMBL" id="FUYP01000003">
    <property type="protein sequence ID" value="SKB33017.1"/>
    <property type="molecule type" value="Genomic_DNA"/>
</dbReference>
<dbReference type="PANTHER" id="PTHR40031:SF1">
    <property type="entry name" value="MEMBRANE-BOUND METAL-DEPENDENT HYDROLASE"/>
    <property type="match status" value="1"/>
</dbReference>
<proteinExistence type="predicted"/>
<dbReference type="InterPro" id="IPR007404">
    <property type="entry name" value="YdjM-like"/>
</dbReference>
<evidence type="ECO:0000256" key="1">
    <source>
        <dbReference type="SAM" id="Phobius"/>
    </source>
</evidence>